<keyword evidence="4" id="KW-0238">DNA-binding</keyword>
<organism evidence="10 11">
    <name type="scientific">Heliocybe sulcata</name>
    <dbReference type="NCBI Taxonomy" id="5364"/>
    <lineage>
        <taxon>Eukaryota</taxon>
        <taxon>Fungi</taxon>
        <taxon>Dikarya</taxon>
        <taxon>Basidiomycota</taxon>
        <taxon>Agaricomycotina</taxon>
        <taxon>Agaricomycetes</taxon>
        <taxon>Gloeophyllales</taxon>
        <taxon>Gloeophyllaceae</taxon>
        <taxon>Heliocybe</taxon>
    </lineage>
</organism>
<evidence type="ECO:0000313" key="11">
    <source>
        <dbReference type="Proteomes" id="UP000305948"/>
    </source>
</evidence>
<dbReference type="AlphaFoldDB" id="A0A5C3N358"/>
<dbReference type="EC" id="5.6.2.4" evidence="7"/>
<dbReference type="GO" id="GO:0005737">
    <property type="term" value="C:cytoplasm"/>
    <property type="evidence" value="ECO:0007669"/>
    <property type="project" value="TreeGrafter"/>
</dbReference>
<dbReference type="PANTHER" id="PTHR13710">
    <property type="entry name" value="DNA HELICASE RECQ FAMILY MEMBER"/>
    <property type="match status" value="1"/>
</dbReference>
<evidence type="ECO:0000256" key="1">
    <source>
        <dbReference type="ARBA" id="ARBA00005446"/>
    </source>
</evidence>
<protein>
    <recommendedName>
        <fullName evidence="7">DNA 3'-5' helicase</fullName>
        <ecNumber evidence="7">5.6.2.4</ecNumber>
    </recommendedName>
</protein>
<reference evidence="10 11" key="1">
    <citation type="journal article" date="2019" name="Nat. Ecol. Evol.">
        <title>Megaphylogeny resolves global patterns of mushroom evolution.</title>
        <authorList>
            <person name="Varga T."/>
            <person name="Krizsan K."/>
            <person name="Foldi C."/>
            <person name="Dima B."/>
            <person name="Sanchez-Garcia M."/>
            <person name="Sanchez-Ramirez S."/>
            <person name="Szollosi G.J."/>
            <person name="Szarkandi J.G."/>
            <person name="Papp V."/>
            <person name="Albert L."/>
            <person name="Andreopoulos W."/>
            <person name="Angelini C."/>
            <person name="Antonin V."/>
            <person name="Barry K.W."/>
            <person name="Bougher N.L."/>
            <person name="Buchanan P."/>
            <person name="Buyck B."/>
            <person name="Bense V."/>
            <person name="Catcheside P."/>
            <person name="Chovatia M."/>
            <person name="Cooper J."/>
            <person name="Damon W."/>
            <person name="Desjardin D."/>
            <person name="Finy P."/>
            <person name="Geml J."/>
            <person name="Haridas S."/>
            <person name="Hughes K."/>
            <person name="Justo A."/>
            <person name="Karasinski D."/>
            <person name="Kautmanova I."/>
            <person name="Kiss B."/>
            <person name="Kocsube S."/>
            <person name="Kotiranta H."/>
            <person name="LaButti K.M."/>
            <person name="Lechner B.E."/>
            <person name="Liimatainen K."/>
            <person name="Lipzen A."/>
            <person name="Lukacs Z."/>
            <person name="Mihaltcheva S."/>
            <person name="Morgado L.N."/>
            <person name="Niskanen T."/>
            <person name="Noordeloos M.E."/>
            <person name="Ohm R.A."/>
            <person name="Ortiz-Santana B."/>
            <person name="Ovrebo C."/>
            <person name="Racz N."/>
            <person name="Riley R."/>
            <person name="Savchenko A."/>
            <person name="Shiryaev A."/>
            <person name="Soop K."/>
            <person name="Spirin V."/>
            <person name="Szebenyi C."/>
            <person name="Tomsovsky M."/>
            <person name="Tulloss R.E."/>
            <person name="Uehling J."/>
            <person name="Grigoriev I.V."/>
            <person name="Vagvolgyi C."/>
            <person name="Papp T."/>
            <person name="Martin F.M."/>
            <person name="Miettinen O."/>
            <person name="Hibbett D.S."/>
            <person name="Nagy L.G."/>
        </authorList>
    </citation>
    <scope>NUCLEOTIDE SEQUENCE [LARGE SCALE GENOMIC DNA]</scope>
    <source>
        <strain evidence="10 11">OMC1185</strain>
    </source>
</reference>
<evidence type="ECO:0000256" key="5">
    <source>
        <dbReference type="ARBA" id="ARBA00023235"/>
    </source>
</evidence>
<evidence type="ECO:0000259" key="8">
    <source>
        <dbReference type="PROSITE" id="PS51192"/>
    </source>
</evidence>
<feature type="domain" description="Helicase C-terminal" evidence="9">
    <location>
        <begin position="210"/>
        <end position="378"/>
    </location>
</feature>
<dbReference type="GO" id="GO:0003677">
    <property type="term" value="F:DNA binding"/>
    <property type="evidence" value="ECO:0007669"/>
    <property type="project" value="UniProtKB-KW"/>
</dbReference>
<dbReference type="GO" id="GO:0005524">
    <property type="term" value="F:ATP binding"/>
    <property type="evidence" value="ECO:0007669"/>
    <property type="project" value="UniProtKB-KW"/>
</dbReference>
<proteinExistence type="inferred from homology"/>
<dbReference type="GO" id="GO:0009378">
    <property type="term" value="F:four-way junction helicase activity"/>
    <property type="evidence" value="ECO:0007669"/>
    <property type="project" value="TreeGrafter"/>
</dbReference>
<gene>
    <name evidence="10" type="ORF">OE88DRAFT_1644941</name>
</gene>
<dbReference type="Pfam" id="PF00270">
    <property type="entry name" value="DEAD"/>
    <property type="match status" value="1"/>
</dbReference>
<feature type="domain" description="Helicase ATP-binding" evidence="8">
    <location>
        <begin position="40"/>
        <end position="213"/>
    </location>
</feature>
<keyword evidence="3" id="KW-0067">ATP-binding</keyword>
<evidence type="ECO:0000256" key="3">
    <source>
        <dbReference type="ARBA" id="ARBA00022840"/>
    </source>
</evidence>
<evidence type="ECO:0000256" key="4">
    <source>
        <dbReference type="ARBA" id="ARBA00023125"/>
    </source>
</evidence>
<dbReference type="InterPro" id="IPR011545">
    <property type="entry name" value="DEAD/DEAH_box_helicase_dom"/>
</dbReference>
<dbReference type="SMART" id="SM00487">
    <property type="entry name" value="DEXDc"/>
    <property type="match status" value="1"/>
</dbReference>
<dbReference type="PROSITE" id="PS51194">
    <property type="entry name" value="HELICASE_CTER"/>
    <property type="match status" value="1"/>
</dbReference>
<keyword evidence="10" id="KW-0378">Hydrolase</keyword>
<evidence type="ECO:0000256" key="7">
    <source>
        <dbReference type="ARBA" id="ARBA00034808"/>
    </source>
</evidence>
<evidence type="ECO:0000259" key="9">
    <source>
        <dbReference type="PROSITE" id="PS51194"/>
    </source>
</evidence>
<sequence>MVTASKVHWYNSKNLDLEALKATATRVLTRTPFHWQLEAAAAVLKGKDVILDVGTGSRKTLCFILPLLLDSSDVGLTISPLTALMIDQALSAPVATIAVCRETIGSMGREKIFEAIVDGKYRQVIVSPEIAGEREFRDGVLVKAKFYERLRVVCIDEAHCISLWGGSFRPDYANLGIFRARVAKHVPFMLASATMADHIQDDMRRVIHLADDAVVVAVSNARPNIALSVRSMKHSEESKADLAFVIPADATTPEDIPIQLIYCNTRLAYRKRSIEEGLRNSSIRIAVCTEAVGMGCDMRNIERVVLWGLPPSFCALIQRIGRAARDLTKLGEAILVIPPKIIEHGPTSEDIASSINESLTRAIDNSSDSLDTGDVEIGRGQELISVQEGGVRVEQGGGPEETELQKVIKQGKGKVGQIHSREAEYLTLYISTLDCRCKFGISSSRMKRNS</sequence>
<dbReference type="GO" id="GO:0016787">
    <property type="term" value="F:hydrolase activity"/>
    <property type="evidence" value="ECO:0007669"/>
    <property type="project" value="UniProtKB-KW"/>
</dbReference>
<dbReference type="SUPFAM" id="SSF52540">
    <property type="entry name" value="P-loop containing nucleoside triphosphate hydrolases"/>
    <property type="match status" value="1"/>
</dbReference>
<dbReference type="STRING" id="5364.A0A5C3N358"/>
<name>A0A5C3N358_9AGAM</name>
<keyword evidence="5" id="KW-0413">Isomerase</keyword>
<dbReference type="InterPro" id="IPR001650">
    <property type="entry name" value="Helicase_C-like"/>
</dbReference>
<dbReference type="InterPro" id="IPR014001">
    <property type="entry name" value="Helicase_ATP-bd"/>
</dbReference>
<dbReference type="Pfam" id="PF00271">
    <property type="entry name" value="Helicase_C"/>
    <property type="match status" value="1"/>
</dbReference>
<dbReference type="PROSITE" id="PS51192">
    <property type="entry name" value="HELICASE_ATP_BIND_1"/>
    <property type="match status" value="1"/>
</dbReference>
<keyword evidence="11" id="KW-1185">Reference proteome</keyword>
<accession>A0A5C3N358</accession>
<evidence type="ECO:0000256" key="6">
    <source>
        <dbReference type="ARBA" id="ARBA00034617"/>
    </source>
</evidence>
<dbReference type="OrthoDB" id="10261556at2759"/>
<dbReference type="GO" id="GO:0005694">
    <property type="term" value="C:chromosome"/>
    <property type="evidence" value="ECO:0007669"/>
    <property type="project" value="TreeGrafter"/>
</dbReference>
<keyword evidence="2" id="KW-0547">Nucleotide-binding</keyword>
<dbReference type="PANTHER" id="PTHR13710:SF105">
    <property type="entry name" value="ATP-DEPENDENT DNA HELICASE Q1"/>
    <property type="match status" value="1"/>
</dbReference>
<comment type="similarity">
    <text evidence="1">Belongs to the helicase family. RecQ subfamily.</text>
</comment>
<comment type="catalytic activity">
    <reaction evidence="6">
        <text>Couples ATP hydrolysis with the unwinding of duplex DNA by translocating in the 3'-5' direction.</text>
        <dbReference type="EC" id="5.6.2.4"/>
    </reaction>
</comment>
<evidence type="ECO:0000313" key="10">
    <source>
        <dbReference type="EMBL" id="TFK51492.1"/>
    </source>
</evidence>
<dbReference type="Gene3D" id="3.40.50.300">
    <property type="entry name" value="P-loop containing nucleotide triphosphate hydrolases"/>
    <property type="match status" value="2"/>
</dbReference>
<dbReference type="InterPro" id="IPR027417">
    <property type="entry name" value="P-loop_NTPase"/>
</dbReference>
<evidence type="ECO:0000256" key="2">
    <source>
        <dbReference type="ARBA" id="ARBA00022741"/>
    </source>
</evidence>
<dbReference type="EMBL" id="ML213511">
    <property type="protein sequence ID" value="TFK51492.1"/>
    <property type="molecule type" value="Genomic_DNA"/>
</dbReference>
<dbReference type="SMART" id="SM00490">
    <property type="entry name" value="HELICc"/>
    <property type="match status" value="1"/>
</dbReference>
<dbReference type="GO" id="GO:0043138">
    <property type="term" value="F:3'-5' DNA helicase activity"/>
    <property type="evidence" value="ECO:0007669"/>
    <property type="project" value="UniProtKB-EC"/>
</dbReference>
<dbReference type="GO" id="GO:0000724">
    <property type="term" value="P:double-strand break repair via homologous recombination"/>
    <property type="evidence" value="ECO:0007669"/>
    <property type="project" value="TreeGrafter"/>
</dbReference>
<dbReference type="Proteomes" id="UP000305948">
    <property type="component" value="Unassembled WGS sequence"/>
</dbReference>